<sequence length="190" mass="21786">FLDEILKLDAFETDDNDVCEACQTGTGIFRCLSCVDTQHLCQACIVAGHEGLPLHRIEVCQYRFLYIKSCLQFELGHKRLSPCLFPVMVSDFVIIDIDGIHTVNMAFCNCTQGISPYIQLLRQRLFPATTIHPHTAFTFRILHFFQLLSFMSKVSMHEFYQTLVHLTDNSGMYTPPVTIICHFYHIADCL</sequence>
<dbReference type="AlphaFoldDB" id="A0AA39UGE9"/>
<name>A0AA39UGE9_9AGAR</name>
<accession>A0AA39UGE9</accession>
<feature type="non-terminal residue" evidence="2">
    <location>
        <position position="1"/>
    </location>
</feature>
<evidence type="ECO:0000313" key="2">
    <source>
        <dbReference type="EMBL" id="KAK0488337.1"/>
    </source>
</evidence>
<comment type="caution">
    <text evidence="2">The sequence shown here is derived from an EMBL/GenBank/DDBJ whole genome shotgun (WGS) entry which is preliminary data.</text>
</comment>
<evidence type="ECO:0000259" key="1">
    <source>
        <dbReference type="Pfam" id="PF18803"/>
    </source>
</evidence>
<gene>
    <name evidence="2" type="ORF">EDD18DRAFT_1081484</name>
</gene>
<dbReference type="Proteomes" id="UP001175228">
    <property type="component" value="Unassembled WGS sequence"/>
</dbReference>
<organism evidence="2 3">
    <name type="scientific">Armillaria luteobubalina</name>
    <dbReference type="NCBI Taxonomy" id="153913"/>
    <lineage>
        <taxon>Eukaryota</taxon>
        <taxon>Fungi</taxon>
        <taxon>Dikarya</taxon>
        <taxon>Basidiomycota</taxon>
        <taxon>Agaricomycotina</taxon>
        <taxon>Agaricomycetes</taxon>
        <taxon>Agaricomycetidae</taxon>
        <taxon>Agaricales</taxon>
        <taxon>Marasmiineae</taxon>
        <taxon>Physalacriaceae</taxon>
        <taxon>Armillaria</taxon>
    </lineage>
</organism>
<protein>
    <recommendedName>
        <fullName evidence="1">CxC2-like cysteine cluster KDZ transposase-associated domain-containing protein</fullName>
    </recommendedName>
</protein>
<evidence type="ECO:0000313" key="3">
    <source>
        <dbReference type="Proteomes" id="UP001175228"/>
    </source>
</evidence>
<proteinExistence type="predicted"/>
<reference evidence="2" key="1">
    <citation type="submission" date="2023-06" db="EMBL/GenBank/DDBJ databases">
        <authorList>
            <consortium name="Lawrence Berkeley National Laboratory"/>
            <person name="Ahrendt S."/>
            <person name="Sahu N."/>
            <person name="Indic B."/>
            <person name="Wong-Bajracharya J."/>
            <person name="Merenyi Z."/>
            <person name="Ke H.-M."/>
            <person name="Monk M."/>
            <person name="Kocsube S."/>
            <person name="Drula E."/>
            <person name="Lipzen A."/>
            <person name="Balint B."/>
            <person name="Henrissat B."/>
            <person name="Andreopoulos B."/>
            <person name="Martin F.M."/>
            <person name="Harder C.B."/>
            <person name="Rigling D."/>
            <person name="Ford K.L."/>
            <person name="Foster G.D."/>
            <person name="Pangilinan J."/>
            <person name="Papanicolaou A."/>
            <person name="Barry K."/>
            <person name="LaButti K."/>
            <person name="Viragh M."/>
            <person name="Koriabine M."/>
            <person name="Yan M."/>
            <person name="Riley R."/>
            <person name="Champramary S."/>
            <person name="Plett K.L."/>
            <person name="Tsai I.J."/>
            <person name="Slot J."/>
            <person name="Sipos G."/>
            <person name="Plett J."/>
            <person name="Nagy L.G."/>
            <person name="Grigoriev I.V."/>
        </authorList>
    </citation>
    <scope>NUCLEOTIDE SEQUENCE</scope>
    <source>
        <strain evidence="2">HWK02</strain>
    </source>
</reference>
<dbReference type="Pfam" id="PF18803">
    <property type="entry name" value="CxC2"/>
    <property type="match status" value="1"/>
</dbReference>
<dbReference type="InterPro" id="IPR041457">
    <property type="entry name" value="CxC2_KDZ-assoc"/>
</dbReference>
<keyword evidence="3" id="KW-1185">Reference proteome</keyword>
<feature type="domain" description="CxC2-like cysteine cluster KDZ transposase-associated" evidence="1">
    <location>
        <begin position="70"/>
        <end position="171"/>
    </location>
</feature>
<dbReference type="EMBL" id="JAUEPU010000039">
    <property type="protein sequence ID" value="KAK0488337.1"/>
    <property type="molecule type" value="Genomic_DNA"/>
</dbReference>